<evidence type="ECO:0000313" key="2">
    <source>
        <dbReference type="Proteomes" id="UP000799755"/>
    </source>
</evidence>
<dbReference type="Proteomes" id="UP000799755">
    <property type="component" value="Unassembled WGS sequence"/>
</dbReference>
<evidence type="ECO:0000313" key="1">
    <source>
        <dbReference type="EMBL" id="KAF2476065.1"/>
    </source>
</evidence>
<accession>A0ACB6RBI1</accession>
<sequence length="343" mass="37834">MIAPKAPASIIYVHCCMSSRSHNRRVSKLNCRRYSKHCYVITRRNVHQHVFTIEKGALILNAARKSRGTSPNLDDIAVASPAITRLTRIATLLLTFLWILFLITFSTRVSVLGMLYHVHVTNHKRTPEGNGAALKPTLDGKASSVIGSGEQHAGKSKKHTRQGLQGALLQAETLGTMNSIIIADAMLGVPSRMVHSTTAATTEICATPDPIRLASTFYTLSSTIYYRLSSVNESQASYVQMSYGRPTPVWFSRFGPIMLWYFVLDLLIKWPVDAKARCVVERTSCAYHVTGNSAICLARGVACSTRNMAVGLKHFGAFTVDFFYFPRTALSVICKPPISCFEA</sequence>
<proteinExistence type="predicted"/>
<protein>
    <submittedName>
        <fullName evidence="1">Uncharacterized protein</fullName>
    </submittedName>
</protein>
<name>A0ACB6RBI1_9PLEO</name>
<reference evidence="1" key="1">
    <citation type="journal article" date="2020" name="Stud. Mycol.">
        <title>101 Dothideomycetes genomes: a test case for predicting lifestyles and emergence of pathogens.</title>
        <authorList>
            <person name="Haridas S."/>
            <person name="Albert R."/>
            <person name="Binder M."/>
            <person name="Bloem J."/>
            <person name="Labutti K."/>
            <person name="Salamov A."/>
            <person name="Andreopoulos B."/>
            <person name="Baker S."/>
            <person name="Barry K."/>
            <person name="Bills G."/>
            <person name="Bluhm B."/>
            <person name="Cannon C."/>
            <person name="Castanera R."/>
            <person name="Culley D."/>
            <person name="Daum C."/>
            <person name="Ezra D."/>
            <person name="Gonzalez J."/>
            <person name="Henrissat B."/>
            <person name="Kuo A."/>
            <person name="Liang C."/>
            <person name="Lipzen A."/>
            <person name="Lutzoni F."/>
            <person name="Magnuson J."/>
            <person name="Mondo S."/>
            <person name="Nolan M."/>
            <person name="Ohm R."/>
            <person name="Pangilinan J."/>
            <person name="Park H.-J."/>
            <person name="Ramirez L."/>
            <person name="Alfaro M."/>
            <person name="Sun H."/>
            <person name="Tritt A."/>
            <person name="Yoshinaga Y."/>
            <person name="Zwiers L.-H."/>
            <person name="Turgeon B."/>
            <person name="Goodwin S."/>
            <person name="Spatafora J."/>
            <person name="Crous P."/>
            <person name="Grigoriev I."/>
        </authorList>
    </citation>
    <scope>NUCLEOTIDE SEQUENCE</scope>
    <source>
        <strain evidence="1">ATCC 200398</strain>
    </source>
</reference>
<dbReference type="EMBL" id="MU003495">
    <property type="protein sequence ID" value="KAF2476065.1"/>
    <property type="molecule type" value="Genomic_DNA"/>
</dbReference>
<comment type="caution">
    <text evidence="1">The sequence shown here is derived from an EMBL/GenBank/DDBJ whole genome shotgun (WGS) entry which is preliminary data.</text>
</comment>
<keyword evidence="2" id="KW-1185">Reference proteome</keyword>
<organism evidence="1 2">
    <name type="scientific">Lindgomyces ingoldianus</name>
    <dbReference type="NCBI Taxonomy" id="673940"/>
    <lineage>
        <taxon>Eukaryota</taxon>
        <taxon>Fungi</taxon>
        <taxon>Dikarya</taxon>
        <taxon>Ascomycota</taxon>
        <taxon>Pezizomycotina</taxon>
        <taxon>Dothideomycetes</taxon>
        <taxon>Pleosporomycetidae</taxon>
        <taxon>Pleosporales</taxon>
        <taxon>Lindgomycetaceae</taxon>
        <taxon>Lindgomyces</taxon>
    </lineage>
</organism>
<gene>
    <name evidence="1" type="ORF">BDR25DRAFT_350328</name>
</gene>